<evidence type="ECO:0008006" key="3">
    <source>
        <dbReference type="Google" id="ProtNLM"/>
    </source>
</evidence>
<dbReference type="Proteomes" id="UP000179102">
    <property type="component" value="Unassembled WGS sequence"/>
</dbReference>
<evidence type="ECO:0000313" key="2">
    <source>
        <dbReference type="Proteomes" id="UP000179102"/>
    </source>
</evidence>
<name>A0A1F5G5U7_9BACT</name>
<organism evidence="1 2">
    <name type="scientific">Candidatus Curtissbacteria bacterium RIFCSPHIGHO2_01_FULL_41_11</name>
    <dbReference type="NCBI Taxonomy" id="1797711"/>
    <lineage>
        <taxon>Bacteria</taxon>
        <taxon>Candidatus Curtissiibacteriota</taxon>
    </lineage>
</organism>
<reference evidence="1 2" key="1">
    <citation type="journal article" date="2016" name="Nat. Commun.">
        <title>Thousands of microbial genomes shed light on interconnected biogeochemical processes in an aquifer system.</title>
        <authorList>
            <person name="Anantharaman K."/>
            <person name="Brown C.T."/>
            <person name="Hug L.A."/>
            <person name="Sharon I."/>
            <person name="Castelle C.J."/>
            <person name="Probst A.J."/>
            <person name="Thomas B.C."/>
            <person name="Singh A."/>
            <person name="Wilkins M.J."/>
            <person name="Karaoz U."/>
            <person name="Brodie E.L."/>
            <person name="Williams K.H."/>
            <person name="Hubbard S.S."/>
            <person name="Banfield J.F."/>
        </authorList>
    </citation>
    <scope>NUCLEOTIDE SEQUENCE [LARGE SCALE GENOMIC DNA]</scope>
</reference>
<evidence type="ECO:0000313" key="1">
    <source>
        <dbReference type="EMBL" id="OGD87217.1"/>
    </source>
</evidence>
<dbReference type="STRING" id="1797711.A2870_03660"/>
<dbReference type="EMBL" id="MFAZ01000018">
    <property type="protein sequence ID" value="OGD87217.1"/>
    <property type="molecule type" value="Genomic_DNA"/>
</dbReference>
<proteinExistence type="predicted"/>
<comment type="caution">
    <text evidence="1">The sequence shown here is derived from an EMBL/GenBank/DDBJ whole genome shotgun (WGS) entry which is preliminary data.</text>
</comment>
<sequence length="156" mass="16761">MKKKGQSLIEVVIALAVVVALAISLVTASLITQRTSRSASNNTEATKLALQTIEQIRALRDRKGFAELVNNTGLSCKRLLMPASDPKDWSLTATGTCPENITSTIFARAIFIEDDNPSSANRRKVTVTISWDESSGTQSVTNVTKLSNCVSSTEAC</sequence>
<accession>A0A1F5G5U7</accession>
<dbReference type="AlphaFoldDB" id="A0A1F5G5U7"/>
<protein>
    <recommendedName>
        <fullName evidence="3">Type IV pilus modification protein PilV</fullName>
    </recommendedName>
</protein>
<gene>
    <name evidence="1" type="ORF">A2870_03660</name>
</gene>